<organism evidence="1 2">
    <name type="scientific">Orlajensenia flava</name>
    <dbReference type="NCBI Taxonomy" id="2565934"/>
    <lineage>
        <taxon>Bacteria</taxon>
        <taxon>Bacillati</taxon>
        <taxon>Actinomycetota</taxon>
        <taxon>Actinomycetes</taxon>
        <taxon>Micrococcales</taxon>
        <taxon>Microbacteriaceae</taxon>
        <taxon>Orlajensenia</taxon>
    </lineage>
</organism>
<gene>
    <name evidence="1" type="ORF">E6C70_07845</name>
</gene>
<evidence type="ECO:0008006" key="3">
    <source>
        <dbReference type="Google" id="ProtNLM"/>
    </source>
</evidence>
<dbReference type="AlphaFoldDB" id="A0A4S4FTT3"/>
<dbReference type="PANTHER" id="PTHR43135">
    <property type="entry name" value="ALPHA-D-RIBOSE 1-METHYLPHOSPHONATE 5-TRIPHOSPHATE DIPHOSPHATASE"/>
    <property type="match status" value="1"/>
</dbReference>
<evidence type="ECO:0000313" key="1">
    <source>
        <dbReference type="EMBL" id="THG34200.1"/>
    </source>
</evidence>
<sequence>MPTPDGPASMIVEGSVIGARQYWAGGWRGRCSFRLHDGLLHPLGSEEPADIEVPGTLFPRLSDHHVHLGLIDADALLPAGITSVVDLGWEPQAASTWHTESSFPGSTLPEIRIAGALLTCVGGYPSRSEWAPPGATVQLASPADAEAAVRAQIGLGASVIKVTVNSDAGPVPSAELLAAIVSAARAHGVPVAAHTQGAGTARLALDAGVNVFAHTPFTERLDDDVIERMSRAGTAVISTLDIHGWGEPDSAFETAQDNLRRVAAAGARIRYGTDLGNGALPIGVNTRELAAMAAAGIDRDALVASIAGVWNPPAIGPRLAWIPGVPPETAEETASWLAGARGTTIDYLEETLP</sequence>
<comment type="caution">
    <text evidence="1">The sequence shown here is derived from an EMBL/GenBank/DDBJ whole genome shotgun (WGS) entry which is preliminary data.</text>
</comment>
<dbReference type="Gene3D" id="3.20.20.140">
    <property type="entry name" value="Metal-dependent hydrolases"/>
    <property type="match status" value="1"/>
</dbReference>
<dbReference type="InterPro" id="IPR051781">
    <property type="entry name" value="Metallo-dep_Hydrolase"/>
</dbReference>
<reference evidence="1 2" key="1">
    <citation type="submission" date="2019-04" db="EMBL/GenBank/DDBJ databases">
        <authorList>
            <person name="Jiang L."/>
        </authorList>
    </citation>
    <scope>NUCLEOTIDE SEQUENCE [LARGE SCALE GENOMIC DNA]</scope>
    <source>
        <strain evidence="1 2">YIM 131861</strain>
    </source>
</reference>
<dbReference type="EMBL" id="SSSN01000005">
    <property type="protein sequence ID" value="THG34200.1"/>
    <property type="molecule type" value="Genomic_DNA"/>
</dbReference>
<dbReference type="PANTHER" id="PTHR43135:SF3">
    <property type="entry name" value="ALPHA-D-RIBOSE 1-METHYLPHOSPHONATE 5-TRIPHOSPHATE DIPHOSPHATASE"/>
    <property type="match status" value="1"/>
</dbReference>
<name>A0A4S4FTT3_9MICO</name>
<dbReference type="OrthoDB" id="3514520at2"/>
<accession>A0A4S4FTT3</accession>
<dbReference type="RefSeq" id="WP_136423998.1">
    <property type="nucleotide sequence ID" value="NZ_SSSN01000005.1"/>
</dbReference>
<dbReference type="InterPro" id="IPR032466">
    <property type="entry name" value="Metal_Hydrolase"/>
</dbReference>
<proteinExistence type="predicted"/>
<dbReference type="Proteomes" id="UP000307380">
    <property type="component" value="Unassembled WGS sequence"/>
</dbReference>
<protein>
    <recommendedName>
        <fullName evidence="3">Amidohydrolase</fullName>
    </recommendedName>
</protein>
<evidence type="ECO:0000313" key="2">
    <source>
        <dbReference type="Proteomes" id="UP000307380"/>
    </source>
</evidence>
<dbReference type="SUPFAM" id="SSF51556">
    <property type="entry name" value="Metallo-dependent hydrolases"/>
    <property type="match status" value="1"/>
</dbReference>
<keyword evidence="2" id="KW-1185">Reference proteome</keyword>